<evidence type="ECO:0000313" key="2">
    <source>
        <dbReference type="Proteomes" id="UP001153555"/>
    </source>
</evidence>
<name>A0A9N7NQF8_STRHE</name>
<keyword evidence="2" id="KW-1185">Reference proteome</keyword>
<evidence type="ECO:0000313" key="1">
    <source>
        <dbReference type="EMBL" id="CAA0834174.1"/>
    </source>
</evidence>
<dbReference type="Proteomes" id="UP001153555">
    <property type="component" value="Unassembled WGS sequence"/>
</dbReference>
<gene>
    <name evidence="1" type="ORF">SHERM_29414</name>
</gene>
<dbReference type="AlphaFoldDB" id="A0A9N7NQF8"/>
<accession>A0A9N7NQF8</accession>
<feature type="non-terminal residue" evidence="1">
    <location>
        <position position="1"/>
    </location>
</feature>
<dbReference type="OrthoDB" id="10557776at2759"/>
<dbReference type="EMBL" id="CACSLK010027843">
    <property type="protein sequence ID" value="CAA0834174.1"/>
    <property type="molecule type" value="Genomic_DNA"/>
</dbReference>
<protein>
    <submittedName>
        <fullName evidence="1">Uncharacterized protein</fullName>
    </submittedName>
</protein>
<organism evidence="1 2">
    <name type="scientific">Striga hermonthica</name>
    <name type="common">Purple witchweed</name>
    <name type="synonym">Buchnera hermonthica</name>
    <dbReference type="NCBI Taxonomy" id="68872"/>
    <lineage>
        <taxon>Eukaryota</taxon>
        <taxon>Viridiplantae</taxon>
        <taxon>Streptophyta</taxon>
        <taxon>Embryophyta</taxon>
        <taxon>Tracheophyta</taxon>
        <taxon>Spermatophyta</taxon>
        <taxon>Magnoliopsida</taxon>
        <taxon>eudicotyledons</taxon>
        <taxon>Gunneridae</taxon>
        <taxon>Pentapetalae</taxon>
        <taxon>asterids</taxon>
        <taxon>lamiids</taxon>
        <taxon>Lamiales</taxon>
        <taxon>Orobanchaceae</taxon>
        <taxon>Buchnereae</taxon>
        <taxon>Striga</taxon>
    </lineage>
</organism>
<sequence>LGYEPSLQLCSRVTIDDRWSRTLHRRFGAQSTSQSLRKLSAGHDQHQPRFLSSYFAPRAATRVAEVNAS</sequence>
<reference evidence="1" key="1">
    <citation type="submission" date="2019-12" db="EMBL/GenBank/DDBJ databases">
        <authorList>
            <person name="Scholes J."/>
        </authorList>
    </citation>
    <scope>NUCLEOTIDE SEQUENCE</scope>
</reference>
<comment type="caution">
    <text evidence="1">The sequence shown here is derived from an EMBL/GenBank/DDBJ whole genome shotgun (WGS) entry which is preliminary data.</text>
</comment>
<proteinExistence type="predicted"/>